<evidence type="ECO:0000313" key="1">
    <source>
        <dbReference type="EMBL" id="KAH7963882.1"/>
    </source>
</evidence>
<proteinExistence type="predicted"/>
<organism evidence="1 2">
    <name type="scientific">Rhipicephalus sanguineus</name>
    <name type="common">Brown dog tick</name>
    <name type="synonym">Ixodes sanguineus</name>
    <dbReference type="NCBI Taxonomy" id="34632"/>
    <lineage>
        <taxon>Eukaryota</taxon>
        <taxon>Metazoa</taxon>
        <taxon>Ecdysozoa</taxon>
        <taxon>Arthropoda</taxon>
        <taxon>Chelicerata</taxon>
        <taxon>Arachnida</taxon>
        <taxon>Acari</taxon>
        <taxon>Parasitiformes</taxon>
        <taxon>Ixodida</taxon>
        <taxon>Ixodoidea</taxon>
        <taxon>Ixodidae</taxon>
        <taxon>Rhipicephalinae</taxon>
        <taxon>Rhipicephalus</taxon>
        <taxon>Rhipicephalus</taxon>
    </lineage>
</organism>
<dbReference type="Proteomes" id="UP000821837">
    <property type="component" value="Chromosome 3"/>
</dbReference>
<protein>
    <recommendedName>
        <fullName evidence="3">Reverse transcriptase</fullName>
    </recommendedName>
</protein>
<reference evidence="1" key="1">
    <citation type="journal article" date="2020" name="Cell">
        <title>Large-Scale Comparative Analyses of Tick Genomes Elucidate Their Genetic Diversity and Vector Capacities.</title>
        <authorList>
            <consortium name="Tick Genome and Microbiome Consortium (TIGMIC)"/>
            <person name="Jia N."/>
            <person name="Wang J."/>
            <person name="Shi W."/>
            <person name="Du L."/>
            <person name="Sun Y."/>
            <person name="Zhan W."/>
            <person name="Jiang J.F."/>
            <person name="Wang Q."/>
            <person name="Zhang B."/>
            <person name="Ji P."/>
            <person name="Bell-Sakyi L."/>
            <person name="Cui X.M."/>
            <person name="Yuan T.T."/>
            <person name="Jiang B.G."/>
            <person name="Yang W.F."/>
            <person name="Lam T.T."/>
            <person name="Chang Q.C."/>
            <person name="Ding S.J."/>
            <person name="Wang X.J."/>
            <person name="Zhu J.G."/>
            <person name="Ruan X.D."/>
            <person name="Zhao L."/>
            <person name="Wei J.T."/>
            <person name="Ye R.Z."/>
            <person name="Que T.C."/>
            <person name="Du C.H."/>
            <person name="Zhou Y.H."/>
            <person name="Cheng J.X."/>
            <person name="Dai P.F."/>
            <person name="Guo W.B."/>
            <person name="Han X.H."/>
            <person name="Huang E.J."/>
            <person name="Li L.F."/>
            <person name="Wei W."/>
            <person name="Gao Y.C."/>
            <person name="Liu J.Z."/>
            <person name="Shao H.Z."/>
            <person name="Wang X."/>
            <person name="Wang C.C."/>
            <person name="Yang T.C."/>
            <person name="Huo Q.B."/>
            <person name="Li W."/>
            <person name="Chen H.Y."/>
            <person name="Chen S.E."/>
            <person name="Zhou L.G."/>
            <person name="Ni X.B."/>
            <person name="Tian J.H."/>
            <person name="Sheng Y."/>
            <person name="Liu T."/>
            <person name="Pan Y.S."/>
            <person name="Xia L.Y."/>
            <person name="Li J."/>
            <person name="Zhao F."/>
            <person name="Cao W.C."/>
        </authorList>
    </citation>
    <scope>NUCLEOTIDE SEQUENCE</scope>
    <source>
        <strain evidence="1">Rsan-2018</strain>
    </source>
</reference>
<gene>
    <name evidence="1" type="ORF">HPB52_023755</name>
</gene>
<accession>A0A9D4T2G5</accession>
<keyword evidence="2" id="KW-1185">Reference proteome</keyword>
<sequence>MPWFTPDLNVERLAVTAKRRRFQRTRDLQMRAIFRRDYTTALAAYRQHIREARDAHLRGYALSSVHEYLFSKPFKEAFGRLRQFRCLPSLVGSDGTVTSTHLESSALLLRTQIAVDDHTTDDAVHLPTRELASAPYDSFDQDVPFTYSEVVDVLRNTPNKSAPGPDNISPVIMKALFHYHPRFFMMVFNAALALGYFPRCWRTARVTFIHKPRRPAQRTSSYRPICVSSVFGKSLERLLNGRL</sequence>
<name>A0A9D4T2G5_RHISA</name>
<comment type="caution">
    <text evidence="1">The sequence shown here is derived from an EMBL/GenBank/DDBJ whole genome shotgun (WGS) entry which is preliminary data.</text>
</comment>
<evidence type="ECO:0008006" key="3">
    <source>
        <dbReference type="Google" id="ProtNLM"/>
    </source>
</evidence>
<evidence type="ECO:0000313" key="2">
    <source>
        <dbReference type="Proteomes" id="UP000821837"/>
    </source>
</evidence>
<reference evidence="1" key="2">
    <citation type="submission" date="2021-09" db="EMBL/GenBank/DDBJ databases">
        <authorList>
            <person name="Jia N."/>
            <person name="Wang J."/>
            <person name="Shi W."/>
            <person name="Du L."/>
            <person name="Sun Y."/>
            <person name="Zhan W."/>
            <person name="Jiang J."/>
            <person name="Wang Q."/>
            <person name="Zhang B."/>
            <person name="Ji P."/>
            <person name="Sakyi L.B."/>
            <person name="Cui X."/>
            <person name="Yuan T."/>
            <person name="Jiang B."/>
            <person name="Yang W."/>
            <person name="Lam T.T.-Y."/>
            <person name="Chang Q."/>
            <person name="Ding S."/>
            <person name="Wang X."/>
            <person name="Zhu J."/>
            <person name="Ruan X."/>
            <person name="Zhao L."/>
            <person name="Wei J."/>
            <person name="Que T."/>
            <person name="Du C."/>
            <person name="Cheng J."/>
            <person name="Dai P."/>
            <person name="Han X."/>
            <person name="Huang E."/>
            <person name="Gao Y."/>
            <person name="Liu J."/>
            <person name="Shao H."/>
            <person name="Ye R."/>
            <person name="Li L."/>
            <person name="Wei W."/>
            <person name="Wang X."/>
            <person name="Wang C."/>
            <person name="Huo Q."/>
            <person name="Li W."/>
            <person name="Guo W."/>
            <person name="Chen H."/>
            <person name="Chen S."/>
            <person name="Zhou L."/>
            <person name="Zhou L."/>
            <person name="Ni X."/>
            <person name="Tian J."/>
            <person name="Zhou Y."/>
            <person name="Sheng Y."/>
            <person name="Liu T."/>
            <person name="Pan Y."/>
            <person name="Xia L."/>
            <person name="Li J."/>
            <person name="Zhao F."/>
            <person name="Cao W."/>
        </authorList>
    </citation>
    <scope>NUCLEOTIDE SEQUENCE</scope>
    <source>
        <strain evidence="1">Rsan-2018</strain>
        <tissue evidence="1">Larvae</tissue>
    </source>
</reference>
<dbReference type="PANTHER" id="PTHR19446">
    <property type="entry name" value="REVERSE TRANSCRIPTASES"/>
    <property type="match status" value="1"/>
</dbReference>
<dbReference type="EMBL" id="JABSTV010001249">
    <property type="protein sequence ID" value="KAH7963882.1"/>
    <property type="molecule type" value="Genomic_DNA"/>
</dbReference>
<dbReference type="AlphaFoldDB" id="A0A9D4T2G5"/>